<keyword evidence="9 10" id="KW-0472">Membrane</keyword>
<dbReference type="Pfam" id="PF04973">
    <property type="entry name" value="NMN_transporter"/>
    <property type="match status" value="1"/>
</dbReference>
<gene>
    <name evidence="11" type="ORF">CVN68_08495</name>
</gene>
<evidence type="ECO:0000256" key="9">
    <source>
        <dbReference type="ARBA" id="ARBA00023136"/>
    </source>
</evidence>
<protein>
    <recommendedName>
        <fullName evidence="4">Nicotinamide riboside transporter PnuC</fullName>
    </recommendedName>
</protein>
<reference evidence="11 12" key="1">
    <citation type="submission" date="2017-11" db="EMBL/GenBank/DDBJ databases">
        <title>Complete genome sequence of Sphingomonas sp. Strain Cra20, a psychrotolerant potential plant growth promoting rhizobacteria.</title>
        <authorList>
            <person name="Luo Y."/>
        </authorList>
    </citation>
    <scope>NUCLEOTIDE SEQUENCE [LARGE SCALE GENOMIC DNA]</scope>
    <source>
        <strain evidence="11 12">Cra20</strain>
    </source>
</reference>
<sequence>MSPIEAAATLFGLINVTLVVRRSMWNYPFALLMVLLYAWIFFHQKLYSDALLQLFYVVVNLYGWWNWSRSRADTGEVRVEQLDNAARLRWLAGCIAASAAWGALMHRYTDAAFPWWDGGIAMFSIAAQILQSRRNWESWVLWIAVDLAAVPLFAIKGLWLTAGLYLVFLALSVWGLIHWTKAKA</sequence>
<feature type="transmembrane region" description="Helical" evidence="10">
    <location>
        <begin position="50"/>
        <end position="67"/>
    </location>
</feature>
<dbReference type="InterPro" id="IPR006419">
    <property type="entry name" value="NMN_transpt_PnuC"/>
</dbReference>
<dbReference type="GO" id="GO:0034257">
    <property type="term" value="F:nicotinamide riboside transmembrane transporter activity"/>
    <property type="evidence" value="ECO:0007669"/>
    <property type="project" value="InterPro"/>
</dbReference>
<dbReference type="PANTHER" id="PTHR36122:SF2">
    <property type="entry name" value="NICOTINAMIDE RIBOSIDE TRANSPORTER PNUC"/>
    <property type="match status" value="1"/>
</dbReference>
<evidence type="ECO:0000256" key="6">
    <source>
        <dbReference type="ARBA" id="ARBA00022475"/>
    </source>
</evidence>
<name>A0A2K8MLE1_9SPHN</name>
<evidence type="ECO:0000256" key="7">
    <source>
        <dbReference type="ARBA" id="ARBA00022692"/>
    </source>
</evidence>
<dbReference type="GO" id="GO:0005886">
    <property type="term" value="C:plasma membrane"/>
    <property type="evidence" value="ECO:0007669"/>
    <property type="project" value="UniProtKB-SubCell"/>
</dbReference>
<comment type="subcellular location">
    <subcellularLocation>
        <location evidence="2">Cell membrane</location>
        <topology evidence="2">Multi-pass membrane protein</topology>
    </subcellularLocation>
</comment>
<feature type="transmembrane region" description="Helical" evidence="10">
    <location>
        <begin position="88"/>
        <end position="106"/>
    </location>
</feature>
<organism evidence="11 12">
    <name type="scientific">Sphingomonas psychrotolerans</name>
    <dbReference type="NCBI Taxonomy" id="1327635"/>
    <lineage>
        <taxon>Bacteria</taxon>
        <taxon>Pseudomonadati</taxon>
        <taxon>Pseudomonadota</taxon>
        <taxon>Alphaproteobacteria</taxon>
        <taxon>Sphingomonadales</taxon>
        <taxon>Sphingomonadaceae</taxon>
        <taxon>Sphingomonas</taxon>
    </lineage>
</organism>
<feature type="transmembrane region" description="Helical" evidence="10">
    <location>
        <begin position="25"/>
        <end position="44"/>
    </location>
</feature>
<dbReference type="PANTHER" id="PTHR36122">
    <property type="entry name" value="NICOTINAMIDE RIBOSIDE TRANSPORTER PNUC"/>
    <property type="match status" value="1"/>
</dbReference>
<evidence type="ECO:0000313" key="12">
    <source>
        <dbReference type="Proteomes" id="UP000229081"/>
    </source>
</evidence>
<evidence type="ECO:0000256" key="3">
    <source>
        <dbReference type="ARBA" id="ARBA00006669"/>
    </source>
</evidence>
<dbReference type="EMBL" id="CP024923">
    <property type="protein sequence ID" value="ATY32011.1"/>
    <property type="molecule type" value="Genomic_DNA"/>
</dbReference>
<evidence type="ECO:0000256" key="2">
    <source>
        <dbReference type="ARBA" id="ARBA00004651"/>
    </source>
</evidence>
<evidence type="ECO:0000256" key="1">
    <source>
        <dbReference type="ARBA" id="ARBA00002672"/>
    </source>
</evidence>
<evidence type="ECO:0000256" key="5">
    <source>
        <dbReference type="ARBA" id="ARBA00022448"/>
    </source>
</evidence>
<keyword evidence="12" id="KW-1185">Reference proteome</keyword>
<dbReference type="OrthoDB" id="9791248at2"/>
<keyword evidence="7 10" id="KW-0812">Transmembrane</keyword>
<dbReference type="Proteomes" id="UP000229081">
    <property type="component" value="Chromosome"/>
</dbReference>
<dbReference type="AlphaFoldDB" id="A0A2K8MLE1"/>
<feature type="transmembrane region" description="Helical" evidence="10">
    <location>
        <begin position="162"/>
        <end position="180"/>
    </location>
</feature>
<keyword evidence="8 10" id="KW-1133">Transmembrane helix</keyword>
<proteinExistence type="inferred from homology"/>
<dbReference type="NCBIfam" id="TIGR01528">
    <property type="entry name" value="NMN_trans_PnuC"/>
    <property type="match status" value="1"/>
</dbReference>
<evidence type="ECO:0000256" key="10">
    <source>
        <dbReference type="SAM" id="Phobius"/>
    </source>
</evidence>
<evidence type="ECO:0000256" key="8">
    <source>
        <dbReference type="ARBA" id="ARBA00022989"/>
    </source>
</evidence>
<comment type="function">
    <text evidence="1">Required for nicotinamide riboside transport across the inner membrane.</text>
</comment>
<keyword evidence="5" id="KW-0813">Transport</keyword>
<keyword evidence="6" id="KW-1003">Cell membrane</keyword>
<evidence type="ECO:0000256" key="4">
    <source>
        <dbReference type="ARBA" id="ARBA00017522"/>
    </source>
</evidence>
<comment type="similarity">
    <text evidence="3">Belongs to the nicotinamide ribonucleoside (NR) uptake permease (TC 4.B.1) family.</text>
</comment>
<dbReference type="KEGG" id="sphc:CVN68_08495"/>
<dbReference type="RefSeq" id="WP_100281820.1">
    <property type="nucleotide sequence ID" value="NZ_CP024923.1"/>
</dbReference>
<evidence type="ECO:0000313" key="11">
    <source>
        <dbReference type="EMBL" id="ATY32011.1"/>
    </source>
</evidence>
<accession>A0A2K8MLE1</accession>